<name>A0A0N1I5Y0_LEPSE</name>
<dbReference type="OMA" id="HQRHDIA"/>
<organism evidence="1 2">
    <name type="scientific">Leptomonas seymouri</name>
    <dbReference type="NCBI Taxonomy" id="5684"/>
    <lineage>
        <taxon>Eukaryota</taxon>
        <taxon>Discoba</taxon>
        <taxon>Euglenozoa</taxon>
        <taxon>Kinetoplastea</taxon>
        <taxon>Metakinetoplastina</taxon>
        <taxon>Trypanosomatida</taxon>
        <taxon>Trypanosomatidae</taxon>
        <taxon>Leishmaniinae</taxon>
        <taxon>Leptomonas</taxon>
    </lineage>
</organism>
<dbReference type="VEuPathDB" id="TriTrypDB:Lsey_0055_0180"/>
<evidence type="ECO:0000313" key="2">
    <source>
        <dbReference type="Proteomes" id="UP000038009"/>
    </source>
</evidence>
<keyword evidence="2" id="KW-1185">Reference proteome</keyword>
<gene>
    <name evidence="1" type="ORF">ABL78_2604</name>
</gene>
<dbReference type="Proteomes" id="UP000038009">
    <property type="component" value="Unassembled WGS sequence"/>
</dbReference>
<sequence>MSFYMRRAVFFGSVWGLGDFFAQFYGAHKEAAVRRARGEKREGPRPSGAQMLAMLDKERLAQNFVFGLMAGPAIAQYEKLLPRIFGLLTRSATPCLCALGLQQIAVTPLILWSYFNAMTAVRGGLSDPSFMNAHDAGAYQRNDVASVEQHIVKRVMPYSLLTSWGVYTPLYIFAYIGPFRGATFLSGCLFVPWCGLLSYTQDCELL</sequence>
<evidence type="ECO:0000313" key="1">
    <source>
        <dbReference type="EMBL" id="KPI88305.1"/>
    </source>
</evidence>
<proteinExistence type="predicted"/>
<dbReference type="EMBL" id="LJSK01000055">
    <property type="protein sequence ID" value="KPI88305.1"/>
    <property type="molecule type" value="Genomic_DNA"/>
</dbReference>
<dbReference type="OrthoDB" id="277869at2759"/>
<reference evidence="1 2" key="1">
    <citation type="journal article" date="2015" name="PLoS Pathog.">
        <title>Leptomonas seymouri: Adaptations to the Dixenous Life Cycle Analyzed by Genome Sequencing, Transcriptome Profiling and Co-infection with Leishmania donovani.</title>
        <authorList>
            <person name="Kraeva N."/>
            <person name="Butenko A."/>
            <person name="Hlavacova J."/>
            <person name="Kostygov A."/>
            <person name="Myskova J."/>
            <person name="Grybchuk D."/>
            <person name="Lestinova T."/>
            <person name="Votypka J."/>
            <person name="Volf P."/>
            <person name="Opperdoes F."/>
            <person name="Flegontov P."/>
            <person name="Lukes J."/>
            <person name="Yurchenko V."/>
        </authorList>
    </citation>
    <scope>NUCLEOTIDE SEQUENCE [LARGE SCALE GENOMIC DNA]</scope>
    <source>
        <strain evidence="1 2">ATCC 30220</strain>
    </source>
</reference>
<comment type="caution">
    <text evidence="1">The sequence shown here is derived from an EMBL/GenBank/DDBJ whole genome shotgun (WGS) entry which is preliminary data.</text>
</comment>
<accession>A0A0N1I5Y0</accession>
<dbReference type="AlphaFoldDB" id="A0A0N1I5Y0"/>
<protein>
    <submittedName>
        <fullName evidence="1">Uncharacterized protein</fullName>
    </submittedName>
</protein>